<dbReference type="AlphaFoldDB" id="C9KJ84"/>
<gene>
    <name evidence="1" type="ORF">MITSMUL_03081</name>
</gene>
<dbReference type="RefSeq" id="WP_005838920.1">
    <property type="nucleotide sequence ID" value="NZ_GG697141.2"/>
</dbReference>
<organism evidence="1 2">
    <name type="scientific">Mitsuokella multacida DSM 20544</name>
    <dbReference type="NCBI Taxonomy" id="500635"/>
    <lineage>
        <taxon>Bacteria</taxon>
        <taxon>Bacillati</taxon>
        <taxon>Bacillota</taxon>
        <taxon>Negativicutes</taxon>
        <taxon>Selenomonadales</taxon>
        <taxon>Selenomonadaceae</taxon>
        <taxon>Mitsuokella</taxon>
    </lineage>
</organism>
<dbReference type="InterPro" id="IPR012340">
    <property type="entry name" value="NA-bd_OB-fold"/>
</dbReference>
<dbReference type="Proteomes" id="UP000003671">
    <property type="component" value="Unassembled WGS sequence"/>
</dbReference>
<dbReference type="STRING" id="500635.MITSMUL_03081"/>
<protein>
    <submittedName>
        <fullName evidence="1">Uncharacterized protein</fullName>
    </submittedName>
</protein>
<sequence length="201" mass="22900">MANIINKSFNAAVSPQGKAMWAKINSRVDEYEGKKKYSVDVVFNKDGEQKMLKIINDALNEAKNSPEYTGKVWRNDTERLSYHNETDKDGNETGNLIFHFQTKAYMRDRETGEEVQKIIPVFSNEEKRKLNKDESIGNGSMVRIKFTPSAYWMNKSSNGINLYLSKIVVDKWVKFGGGDDDFSEFGIGTDDAFLSEDDIPI</sequence>
<evidence type="ECO:0000313" key="1">
    <source>
        <dbReference type="EMBL" id="EEX69950.1"/>
    </source>
</evidence>
<proteinExistence type="predicted"/>
<name>C9KJ84_9FIRM</name>
<dbReference type="EMBL" id="ABWK02000001">
    <property type="protein sequence ID" value="EEX69950.1"/>
    <property type="molecule type" value="Genomic_DNA"/>
</dbReference>
<comment type="caution">
    <text evidence="1">The sequence shown here is derived from an EMBL/GenBank/DDBJ whole genome shotgun (WGS) entry which is preliminary data.</text>
</comment>
<dbReference type="HOGENOM" id="CLU_1371394_0_0_9"/>
<keyword evidence="2" id="KW-1185">Reference proteome</keyword>
<dbReference type="eggNOG" id="ENOG5032JBQ">
    <property type="taxonomic scope" value="Bacteria"/>
</dbReference>
<evidence type="ECO:0000313" key="2">
    <source>
        <dbReference type="Proteomes" id="UP000003671"/>
    </source>
</evidence>
<dbReference type="Gene3D" id="2.40.50.140">
    <property type="entry name" value="Nucleic acid-binding proteins"/>
    <property type="match status" value="1"/>
</dbReference>
<dbReference type="PATRIC" id="fig|500635.8.peg.76"/>
<reference evidence="1" key="1">
    <citation type="submission" date="2009-09" db="EMBL/GenBank/DDBJ databases">
        <authorList>
            <person name="Weinstock G."/>
            <person name="Sodergren E."/>
            <person name="Clifton S."/>
            <person name="Fulton L."/>
            <person name="Fulton B."/>
            <person name="Courtney L."/>
            <person name="Fronick C."/>
            <person name="Harrison M."/>
            <person name="Strong C."/>
            <person name="Farmer C."/>
            <person name="Delahaunty K."/>
            <person name="Markovic C."/>
            <person name="Hall O."/>
            <person name="Minx P."/>
            <person name="Tomlinson C."/>
            <person name="Mitreva M."/>
            <person name="Nelson J."/>
            <person name="Hou S."/>
            <person name="Wollam A."/>
            <person name="Pepin K.H."/>
            <person name="Johnson M."/>
            <person name="Bhonagiri V."/>
            <person name="Nash W.E."/>
            <person name="Warren W."/>
            <person name="Chinwalla A."/>
            <person name="Mardis E.R."/>
            <person name="Wilson R.K."/>
        </authorList>
    </citation>
    <scope>NUCLEOTIDE SEQUENCE [LARGE SCALE GENOMIC DNA]</scope>
    <source>
        <strain evidence="1">DSM 20544</strain>
    </source>
</reference>
<accession>C9KJ84</accession>
<dbReference type="SUPFAM" id="SSF50249">
    <property type="entry name" value="Nucleic acid-binding proteins"/>
    <property type="match status" value="1"/>
</dbReference>
<dbReference type="GeneID" id="93480317"/>